<organism evidence="1 2">
    <name type="scientific">Pantoea stewartii subsp. stewartii DC283</name>
    <dbReference type="NCBI Taxonomy" id="660596"/>
    <lineage>
        <taxon>Bacteria</taxon>
        <taxon>Pseudomonadati</taxon>
        <taxon>Pseudomonadota</taxon>
        <taxon>Gammaproteobacteria</taxon>
        <taxon>Enterobacterales</taxon>
        <taxon>Erwiniaceae</taxon>
        <taxon>Pantoea</taxon>
    </lineage>
</organism>
<accession>H3RHC8</accession>
<protein>
    <submittedName>
        <fullName evidence="1">Uncharacterized protein</fullName>
    </submittedName>
</protein>
<comment type="caution">
    <text evidence="1">The sequence shown here is derived from an EMBL/GenBank/DDBJ whole genome shotgun (WGS) entry which is preliminary data.</text>
</comment>
<proteinExistence type="predicted"/>
<name>H3RHC8_PANSE</name>
<dbReference type="EMBL" id="AHIE01000028">
    <property type="protein sequence ID" value="EHT99208.1"/>
    <property type="molecule type" value="Genomic_DNA"/>
</dbReference>
<gene>
    <name evidence="1" type="ORF">CKS_5316</name>
</gene>
<evidence type="ECO:0000313" key="1">
    <source>
        <dbReference type="EMBL" id="EHT99208.1"/>
    </source>
</evidence>
<dbReference type="Proteomes" id="UP000005050">
    <property type="component" value="Unassembled WGS sequence"/>
</dbReference>
<sequence length="44" mass="5164">MGMFDTVTFRYRMPDGETSSEYQTKDLDCECAFYEISAEGRLLR</sequence>
<dbReference type="AlphaFoldDB" id="H3RHC8"/>
<evidence type="ECO:0000313" key="2">
    <source>
        <dbReference type="Proteomes" id="UP000005050"/>
    </source>
</evidence>
<dbReference type="PATRIC" id="fig|660596.6.peg.3616"/>
<reference evidence="1 2" key="1">
    <citation type="journal article" date="2012" name="Mol. Microbiol.">
        <title>The genetic and structural basis of two distinct terminal side branch residues in stewartan and amylovoran exopolysaccharides and their potential role in host adaptation.</title>
        <authorList>
            <person name="Wang X."/>
            <person name="Yang F."/>
            <person name="von Bodman S.B."/>
        </authorList>
    </citation>
    <scope>NUCLEOTIDE SEQUENCE [LARGE SCALE GENOMIC DNA]</scope>
    <source>
        <strain evidence="1 2">DC283</strain>
    </source>
</reference>